<proteinExistence type="predicted"/>
<feature type="domain" description="NB-ARC" evidence="1">
    <location>
        <begin position="142"/>
        <end position="242"/>
    </location>
</feature>
<dbReference type="RefSeq" id="WP_190384790.1">
    <property type="nucleotide sequence ID" value="NZ_JACJTM010000001.1"/>
</dbReference>
<evidence type="ECO:0000259" key="1">
    <source>
        <dbReference type="Pfam" id="PF00931"/>
    </source>
</evidence>
<name>A0ABR8IKC5_APHFL</name>
<dbReference type="EMBL" id="JACJTM010000001">
    <property type="protein sequence ID" value="MBD2683775.1"/>
    <property type="molecule type" value="Genomic_DNA"/>
</dbReference>
<comment type="caution">
    <text evidence="2">The sequence shown here is derived from an EMBL/GenBank/DDBJ whole genome shotgun (WGS) entry which is preliminary data.</text>
</comment>
<gene>
    <name evidence="2" type="ORF">H6G43_00625</name>
</gene>
<dbReference type="Proteomes" id="UP000660270">
    <property type="component" value="Unassembled WGS sequence"/>
</dbReference>
<dbReference type="InterPro" id="IPR027417">
    <property type="entry name" value="P-loop_NTPase"/>
</dbReference>
<reference evidence="2 3" key="1">
    <citation type="journal article" date="2020" name="ISME J.">
        <title>Comparative genomics reveals insights into cyanobacterial evolution and habitat adaptation.</title>
        <authorList>
            <person name="Chen M.Y."/>
            <person name="Teng W.K."/>
            <person name="Zhao L."/>
            <person name="Hu C.X."/>
            <person name="Zhou Y.K."/>
            <person name="Han B.P."/>
            <person name="Song L.R."/>
            <person name="Shu W.S."/>
        </authorList>
    </citation>
    <scope>NUCLEOTIDE SEQUENCE [LARGE SCALE GENOMIC DNA]</scope>
    <source>
        <strain evidence="2 3">FACHB-1249</strain>
    </source>
</reference>
<dbReference type="PRINTS" id="PR00364">
    <property type="entry name" value="DISEASERSIST"/>
</dbReference>
<dbReference type="Pfam" id="PF00931">
    <property type="entry name" value="NB-ARC"/>
    <property type="match status" value="1"/>
</dbReference>
<evidence type="ECO:0000313" key="3">
    <source>
        <dbReference type="Proteomes" id="UP000660270"/>
    </source>
</evidence>
<dbReference type="Gene3D" id="3.40.50.300">
    <property type="entry name" value="P-loop containing nucleotide triphosphate hydrolases"/>
    <property type="match status" value="1"/>
</dbReference>
<dbReference type="InterPro" id="IPR002182">
    <property type="entry name" value="NB-ARC"/>
</dbReference>
<organism evidence="2 3">
    <name type="scientific">Aphanizomenon flos-aquae FACHB-1249</name>
    <dbReference type="NCBI Taxonomy" id="2692889"/>
    <lineage>
        <taxon>Bacteria</taxon>
        <taxon>Bacillati</taxon>
        <taxon>Cyanobacteriota</taxon>
        <taxon>Cyanophyceae</taxon>
        <taxon>Nostocales</taxon>
        <taxon>Aphanizomenonaceae</taxon>
        <taxon>Aphanizomenon</taxon>
    </lineage>
</organism>
<sequence>MDLPRKRKRGTILTFQGLNKLEKAIKIREYSENNSKRFTLDYLSSQTGLDSHTLCKIFNCNVRVDKKSLVKCFKAFNLVLEADDYQSPLSVPLVKPETHSTQFIQPLQPEIQPHGDYNLAPKVSVFYGRTAELVTLNQWIQVNRCQLIMVLGMGGMGKTSLIAKLMSGFTNSEFKYVIWRFLRSASLSLHHAPTVEETLTDLIHIVSHQQAVDLPKFPDQLISKLMQYLHQTRCLLVLDNLESILQWGGGGYYRPGFEGYGQLIRTIGESTHKSCLIIISREPPIAFSVLEKKANSVRLLILRGLLPEDGLKIFQSEGIDKTQAEWQILHNHYGGNPLILKIVITIIHFLFSSKIDLFLAQGITVFGDIYDLLDQQFQRLSDLEKTVIYSLAIHRQPLFMPELVRKIISPVTSQNLLATLANLKLRSLIECNSDGFTVQNDLKEYVTSQLITKH</sequence>
<keyword evidence="3" id="KW-1185">Reference proteome</keyword>
<evidence type="ECO:0000313" key="2">
    <source>
        <dbReference type="EMBL" id="MBD2683775.1"/>
    </source>
</evidence>
<dbReference type="SUPFAM" id="SSF52540">
    <property type="entry name" value="P-loop containing nucleoside triphosphate hydrolases"/>
    <property type="match status" value="1"/>
</dbReference>
<dbReference type="GeneID" id="78216655"/>
<protein>
    <submittedName>
        <fullName evidence="2">NACHT domain-containing protein</fullName>
    </submittedName>
</protein>
<accession>A0ABR8IKC5</accession>